<feature type="region of interest" description="Disordered" evidence="1">
    <location>
        <begin position="1"/>
        <end position="27"/>
    </location>
</feature>
<dbReference type="Proteomes" id="UP000638986">
    <property type="component" value="Unassembled WGS sequence"/>
</dbReference>
<name>A0ABS0MNB1_PSELU</name>
<dbReference type="Pfam" id="PF12277">
    <property type="entry name" value="DUF3618"/>
    <property type="match status" value="1"/>
</dbReference>
<feature type="compositionally biased region" description="Basic and acidic residues" evidence="1">
    <location>
        <begin position="273"/>
        <end position="297"/>
    </location>
</feature>
<organism evidence="2 3">
    <name type="scientific">Pseudomonas luteola</name>
    <dbReference type="NCBI Taxonomy" id="47886"/>
    <lineage>
        <taxon>Bacteria</taxon>
        <taxon>Pseudomonadati</taxon>
        <taxon>Pseudomonadota</taxon>
        <taxon>Gammaproteobacteria</taxon>
        <taxon>Pseudomonadales</taxon>
        <taxon>Pseudomonadaceae</taxon>
        <taxon>Pseudomonas</taxon>
    </lineage>
</organism>
<evidence type="ECO:0000256" key="1">
    <source>
        <dbReference type="SAM" id="MobiDB-lite"/>
    </source>
</evidence>
<comment type="caution">
    <text evidence="2">The sequence shown here is derived from an EMBL/GenBank/DDBJ whole genome shotgun (WGS) entry which is preliminary data.</text>
</comment>
<accession>A0ABS0MNB1</accession>
<proteinExistence type="predicted"/>
<sequence>MSTDTHSRLDAESQKDPATLEREIDQQRDSINDIVNALESRLSPGELLDKAMTYAKGNGGEFINNLGSTIKANPVPTLLTSVGLMWMMMGQNRSQAYTNAGMSSTGMSSTGTSSTGIVDSLRDKASGLSDTLHDKVNSMSGAVHDKTDSMRTQTQGFKEKAADMRSSTSDSMSSARQTVSEKAQTASETMRNQTAKAKSGFQYMLEEQPLALGAIGIAVGALLGATLPATERENRLMGKTSDRITDKVKMKAEQGYAKAAEVGQDLADQATNRVKEEADHMSSKHQEQEPQRASRSM</sequence>
<dbReference type="EMBL" id="JADTXM010000001">
    <property type="protein sequence ID" value="MBH3437242.1"/>
    <property type="molecule type" value="Genomic_DNA"/>
</dbReference>
<dbReference type="InterPro" id="IPR022062">
    <property type="entry name" value="DUF3618"/>
</dbReference>
<evidence type="ECO:0000313" key="2">
    <source>
        <dbReference type="EMBL" id="MBH3437242.1"/>
    </source>
</evidence>
<evidence type="ECO:0000313" key="3">
    <source>
        <dbReference type="Proteomes" id="UP000638986"/>
    </source>
</evidence>
<feature type="region of interest" description="Disordered" evidence="1">
    <location>
        <begin position="260"/>
        <end position="297"/>
    </location>
</feature>
<feature type="compositionally biased region" description="Polar residues" evidence="1">
    <location>
        <begin position="180"/>
        <end position="193"/>
    </location>
</feature>
<feature type="compositionally biased region" description="Low complexity" evidence="1">
    <location>
        <begin position="164"/>
        <end position="178"/>
    </location>
</feature>
<gene>
    <name evidence="2" type="ORF">I5Q09_00925</name>
</gene>
<feature type="region of interest" description="Disordered" evidence="1">
    <location>
        <begin position="131"/>
        <end position="193"/>
    </location>
</feature>
<dbReference type="RefSeq" id="WP_197870307.1">
    <property type="nucleotide sequence ID" value="NZ_JADTXM010000001.1"/>
</dbReference>
<reference evidence="2 3" key="1">
    <citation type="submission" date="2020-11" db="EMBL/GenBank/DDBJ databases">
        <title>Enhanced detection system for hospital associated transmission using whole genome sequencing surveillance.</title>
        <authorList>
            <person name="Harrison L.H."/>
            <person name="Van Tyne D."/>
            <person name="Marsh J.W."/>
            <person name="Griffith M.P."/>
            <person name="Snyder D.J."/>
            <person name="Cooper V.S."/>
            <person name="Mustapha M."/>
        </authorList>
    </citation>
    <scope>NUCLEOTIDE SEQUENCE [LARGE SCALE GENOMIC DNA]</scope>
    <source>
        <strain evidence="2 3">PSB00013</strain>
    </source>
</reference>
<protein>
    <submittedName>
        <fullName evidence="2">DUF3618 domain-containing protein</fullName>
    </submittedName>
</protein>